<dbReference type="EMBL" id="FXTU01000002">
    <property type="protein sequence ID" value="SMP13218.1"/>
    <property type="molecule type" value="Genomic_DNA"/>
</dbReference>
<sequence length="98" mass="10888">MNVIQNWSNISEGDALVFNGQVEAGKAIKVWIPGVAPCINYVYDVTVERVGGGKITKTLTKTANAVTFTNMIAGDYRFYIRSMNSGSVFTMYQITYNY</sequence>
<evidence type="ECO:0000313" key="1">
    <source>
        <dbReference type="EMBL" id="SMP13218.1"/>
    </source>
</evidence>
<comment type="caution">
    <text evidence="1">The sequence shown here is derived from an EMBL/GenBank/DDBJ whole genome shotgun (WGS) entry which is preliminary data.</text>
</comment>
<dbReference type="Proteomes" id="UP001157946">
    <property type="component" value="Unassembled WGS sequence"/>
</dbReference>
<keyword evidence="2" id="KW-1185">Reference proteome</keyword>
<protein>
    <submittedName>
        <fullName evidence="1">Uncharacterized protein</fullName>
    </submittedName>
</protein>
<evidence type="ECO:0000313" key="2">
    <source>
        <dbReference type="Proteomes" id="UP001157946"/>
    </source>
</evidence>
<gene>
    <name evidence="1" type="ORF">SAMN06265361_102446</name>
</gene>
<reference evidence="1" key="1">
    <citation type="submission" date="2017-05" db="EMBL/GenBank/DDBJ databases">
        <authorList>
            <person name="Varghese N."/>
            <person name="Submissions S."/>
        </authorList>
    </citation>
    <scope>NUCLEOTIDE SEQUENCE</scope>
    <source>
        <strain evidence="1">DSM 45262</strain>
    </source>
</reference>
<dbReference type="AlphaFoldDB" id="A0AA46AEJ8"/>
<dbReference type="RefSeq" id="WP_102993035.1">
    <property type="nucleotide sequence ID" value="NZ_FXTU01000002.1"/>
</dbReference>
<organism evidence="1 2">
    <name type="scientific">Laceyella tengchongensis</name>
    <dbReference type="NCBI Taxonomy" id="574699"/>
    <lineage>
        <taxon>Bacteria</taxon>
        <taxon>Bacillati</taxon>
        <taxon>Bacillota</taxon>
        <taxon>Bacilli</taxon>
        <taxon>Bacillales</taxon>
        <taxon>Thermoactinomycetaceae</taxon>
        <taxon>Laceyella</taxon>
    </lineage>
</organism>
<accession>A0AA46AEJ8</accession>
<proteinExistence type="predicted"/>
<name>A0AA46AEJ8_9BACL</name>